<dbReference type="InterPro" id="IPR011006">
    <property type="entry name" value="CheY-like_superfamily"/>
</dbReference>
<feature type="modified residue" description="4-aspartylphosphate" evidence="5">
    <location>
        <position position="54"/>
    </location>
</feature>
<keyword evidence="9" id="KW-1185">Reference proteome</keyword>
<proteinExistence type="predicted"/>
<dbReference type="Pfam" id="PF00196">
    <property type="entry name" value="GerE"/>
    <property type="match status" value="1"/>
</dbReference>
<dbReference type="Gene3D" id="3.40.50.2300">
    <property type="match status" value="1"/>
</dbReference>
<gene>
    <name evidence="8" type="ORF">CLV40_113116</name>
</gene>
<dbReference type="PROSITE" id="PS50043">
    <property type="entry name" value="HTH_LUXR_2"/>
    <property type="match status" value="1"/>
</dbReference>
<dbReference type="InterPro" id="IPR000792">
    <property type="entry name" value="Tscrpt_reg_LuxR_C"/>
</dbReference>
<dbReference type="RefSeq" id="WP_104481060.1">
    <property type="nucleotide sequence ID" value="NZ_CP154825.1"/>
</dbReference>
<dbReference type="InterPro" id="IPR001789">
    <property type="entry name" value="Sig_transdc_resp-reg_receiver"/>
</dbReference>
<comment type="caution">
    <text evidence="8">The sequence shown here is derived from an EMBL/GenBank/DDBJ whole genome shotgun (WGS) entry which is preliminary data.</text>
</comment>
<dbReference type="SUPFAM" id="SSF46894">
    <property type="entry name" value="C-terminal effector domain of the bipartite response regulators"/>
    <property type="match status" value="1"/>
</dbReference>
<dbReference type="PANTHER" id="PTHR43214">
    <property type="entry name" value="TWO-COMPONENT RESPONSE REGULATOR"/>
    <property type="match status" value="1"/>
</dbReference>
<dbReference type="SMART" id="SM00448">
    <property type="entry name" value="REC"/>
    <property type="match status" value="1"/>
</dbReference>
<dbReference type="GO" id="GO:0000160">
    <property type="term" value="P:phosphorelay signal transduction system"/>
    <property type="evidence" value="ECO:0007669"/>
    <property type="project" value="InterPro"/>
</dbReference>
<dbReference type="PROSITE" id="PS50110">
    <property type="entry name" value="RESPONSE_REGULATORY"/>
    <property type="match status" value="1"/>
</dbReference>
<dbReference type="SMART" id="SM00421">
    <property type="entry name" value="HTH_LUXR"/>
    <property type="match status" value="1"/>
</dbReference>
<accession>A0A2S6GK71</accession>
<evidence type="ECO:0000256" key="3">
    <source>
        <dbReference type="ARBA" id="ARBA00023125"/>
    </source>
</evidence>
<evidence type="ECO:0000256" key="4">
    <source>
        <dbReference type="ARBA" id="ARBA00023163"/>
    </source>
</evidence>
<dbReference type="CDD" id="cd17535">
    <property type="entry name" value="REC_NarL-like"/>
    <property type="match status" value="1"/>
</dbReference>
<evidence type="ECO:0000313" key="9">
    <source>
        <dbReference type="Proteomes" id="UP000239203"/>
    </source>
</evidence>
<dbReference type="CDD" id="cd06170">
    <property type="entry name" value="LuxR_C_like"/>
    <property type="match status" value="1"/>
</dbReference>
<keyword evidence="1 5" id="KW-0597">Phosphoprotein</keyword>
<dbReference type="Proteomes" id="UP000239203">
    <property type="component" value="Unassembled WGS sequence"/>
</dbReference>
<keyword evidence="3 8" id="KW-0238">DNA-binding</keyword>
<reference evidence="8 9" key="1">
    <citation type="submission" date="2018-02" db="EMBL/GenBank/DDBJ databases">
        <title>Genomic Encyclopedia of Archaeal and Bacterial Type Strains, Phase II (KMG-II): from individual species to whole genera.</title>
        <authorList>
            <person name="Goeker M."/>
        </authorList>
    </citation>
    <scope>NUCLEOTIDE SEQUENCE [LARGE SCALE GENOMIC DNA]</scope>
    <source>
        <strain evidence="8 9">YU 961-1</strain>
    </source>
</reference>
<evidence type="ECO:0000256" key="2">
    <source>
        <dbReference type="ARBA" id="ARBA00023015"/>
    </source>
</evidence>
<feature type="domain" description="Response regulatory" evidence="7">
    <location>
        <begin position="3"/>
        <end position="119"/>
    </location>
</feature>
<name>A0A2S6GK71_9PSEU</name>
<dbReference type="AlphaFoldDB" id="A0A2S6GK71"/>
<dbReference type="InterPro" id="IPR039420">
    <property type="entry name" value="WalR-like"/>
</dbReference>
<protein>
    <submittedName>
        <fullName evidence="8">DNA-binding NarL/FixJ family response regulator</fullName>
    </submittedName>
</protein>
<evidence type="ECO:0000256" key="1">
    <source>
        <dbReference type="ARBA" id="ARBA00022553"/>
    </source>
</evidence>
<dbReference type="PANTHER" id="PTHR43214:SF24">
    <property type="entry name" value="TRANSCRIPTIONAL REGULATORY PROTEIN NARL-RELATED"/>
    <property type="match status" value="1"/>
</dbReference>
<organism evidence="8 9">
    <name type="scientific">Actinokineospora auranticolor</name>
    <dbReference type="NCBI Taxonomy" id="155976"/>
    <lineage>
        <taxon>Bacteria</taxon>
        <taxon>Bacillati</taxon>
        <taxon>Actinomycetota</taxon>
        <taxon>Actinomycetes</taxon>
        <taxon>Pseudonocardiales</taxon>
        <taxon>Pseudonocardiaceae</taxon>
        <taxon>Actinokineospora</taxon>
    </lineage>
</organism>
<dbReference type="PRINTS" id="PR00038">
    <property type="entry name" value="HTHLUXR"/>
</dbReference>
<dbReference type="GO" id="GO:0003677">
    <property type="term" value="F:DNA binding"/>
    <property type="evidence" value="ECO:0007669"/>
    <property type="project" value="UniProtKB-KW"/>
</dbReference>
<evidence type="ECO:0000256" key="5">
    <source>
        <dbReference type="PROSITE-ProRule" id="PRU00169"/>
    </source>
</evidence>
<evidence type="ECO:0000313" key="8">
    <source>
        <dbReference type="EMBL" id="PPK65632.1"/>
    </source>
</evidence>
<dbReference type="PROSITE" id="PS00622">
    <property type="entry name" value="HTH_LUXR_1"/>
    <property type="match status" value="1"/>
</dbReference>
<dbReference type="SUPFAM" id="SSF52172">
    <property type="entry name" value="CheY-like"/>
    <property type="match status" value="1"/>
</dbReference>
<dbReference type="GO" id="GO:0006355">
    <property type="term" value="P:regulation of DNA-templated transcription"/>
    <property type="evidence" value="ECO:0007669"/>
    <property type="project" value="InterPro"/>
</dbReference>
<keyword evidence="2" id="KW-0805">Transcription regulation</keyword>
<dbReference type="Pfam" id="PF00072">
    <property type="entry name" value="Response_reg"/>
    <property type="match status" value="1"/>
</dbReference>
<dbReference type="EMBL" id="PTIX01000013">
    <property type="protein sequence ID" value="PPK65632.1"/>
    <property type="molecule type" value="Genomic_DNA"/>
</dbReference>
<feature type="domain" description="HTH luxR-type" evidence="6">
    <location>
        <begin position="139"/>
        <end position="204"/>
    </location>
</feature>
<evidence type="ECO:0000259" key="6">
    <source>
        <dbReference type="PROSITE" id="PS50043"/>
    </source>
</evidence>
<dbReference type="OrthoDB" id="9808843at2"/>
<sequence>MITLLLVDDHPVVRNGPHGMFAAAPDFEVLGAAAGGAEAVAMAQRLDPDVVLMDPRMPEGGGVAAIRELTARGLRCRGLVLTTYDTDADVIPAIKAGATGYLREAAHRDELFEAVRAAAENRTVLSPAIAARLVEGIRAPVGHRPLSARELDVPALVARGTTNREIARTLFISEATVKTHLTHLYAKLEVTDRAAAVATAYERGIRTPRPPDR</sequence>
<dbReference type="InterPro" id="IPR058245">
    <property type="entry name" value="NreC/VraR/RcsB-like_REC"/>
</dbReference>
<evidence type="ECO:0000259" key="7">
    <source>
        <dbReference type="PROSITE" id="PS50110"/>
    </source>
</evidence>
<dbReference type="InterPro" id="IPR016032">
    <property type="entry name" value="Sig_transdc_resp-reg_C-effctor"/>
</dbReference>
<keyword evidence="4" id="KW-0804">Transcription</keyword>